<reference evidence="1" key="1">
    <citation type="submission" date="2023-08" db="EMBL/GenBank/DDBJ databases">
        <authorList>
            <person name="Audoor S."/>
            <person name="Bilcke G."/>
        </authorList>
    </citation>
    <scope>NUCLEOTIDE SEQUENCE</scope>
</reference>
<evidence type="ECO:0008006" key="3">
    <source>
        <dbReference type="Google" id="ProtNLM"/>
    </source>
</evidence>
<sequence>EFPTPSAHQWGGCSATLLNKVAHRAKSGRKDETGLGRFSWIKIRGRDIRQQESQTDGPPAGPLDLVVVSAYCPNKEGTNAGSVWNYQQNYWLSKGVTVDPRDKLTLDLVDLIKKWKAEGCEILLGLDANEDVSYNSPSSFRQEMRSEGLTEAILLRHQGPYPATTQSRMTDTPIDGIFVTNEVRVTAGGYLDFQQYFKSDHRGLWIDIDLEATLGAPPVTSLSFQPRRLTLADGRSVDRYIKAAEAGYRHFRLPQRLTQLAEDISVQDGYLTANQQARFNTIHRQAYEIRRRAERNCRKLTMGKVHWSPQMQQKWDRLHLYQLLILGHKQVRTSSRKVRRLLKKTGLSDAWKLSESDLQAKGHLEYQAYKEVKRERAQQWRLEYLENRSAAVQKAKKSNIKARTRRTRVQRMAQKEETRRRRKAQGKGFSGGLQQIKVAQVAPDGTSHWVTCQSKRLVEEGCMQENRLRYDQTRYPYSTPPMTEPLYSDFNGPIVAWRSLSLQP</sequence>
<evidence type="ECO:0000313" key="2">
    <source>
        <dbReference type="Proteomes" id="UP001295423"/>
    </source>
</evidence>
<dbReference type="SUPFAM" id="SSF56219">
    <property type="entry name" value="DNase I-like"/>
    <property type="match status" value="1"/>
</dbReference>
<dbReference type="AlphaFoldDB" id="A0AAD2FUJ4"/>
<comment type="caution">
    <text evidence="1">The sequence shown here is derived from an EMBL/GenBank/DDBJ whole genome shotgun (WGS) entry which is preliminary data.</text>
</comment>
<name>A0AAD2FUJ4_9STRA</name>
<evidence type="ECO:0000313" key="1">
    <source>
        <dbReference type="EMBL" id="CAJ1953797.1"/>
    </source>
</evidence>
<organism evidence="1 2">
    <name type="scientific">Cylindrotheca closterium</name>
    <dbReference type="NCBI Taxonomy" id="2856"/>
    <lineage>
        <taxon>Eukaryota</taxon>
        <taxon>Sar</taxon>
        <taxon>Stramenopiles</taxon>
        <taxon>Ochrophyta</taxon>
        <taxon>Bacillariophyta</taxon>
        <taxon>Bacillariophyceae</taxon>
        <taxon>Bacillariophycidae</taxon>
        <taxon>Bacillariales</taxon>
        <taxon>Bacillariaceae</taxon>
        <taxon>Cylindrotheca</taxon>
    </lineage>
</organism>
<dbReference type="EMBL" id="CAKOGP040001841">
    <property type="protein sequence ID" value="CAJ1953797.1"/>
    <property type="molecule type" value="Genomic_DNA"/>
</dbReference>
<protein>
    <recommendedName>
        <fullName evidence="3">Endonuclease/exonuclease/phosphatase domain-containing protein</fullName>
    </recommendedName>
</protein>
<keyword evidence="2" id="KW-1185">Reference proteome</keyword>
<dbReference type="Gene3D" id="3.60.10.10">
    <property type="entry name" value="Endonuclease/exonuclease/phosphatase"/>
    <property type="match status" value="1"/>
</dbReference>
<accession>A0AAD2FUJ4</accession>
<proteinExistence type="predicted"/>
<dbReference type="Proteomes" id="UP001295423">
    <property type="component" value="Unassembled WGS sequence"/>
</dbReference>
<gene>
    <name evidence="1" type="ORF">CYCCA115_LOCUS14398</name>
</gene>
<dbReference type="InterPro" id="IPR036691">
    <property type="entry name" value="Endo/exonu/phosph_ase_sf"/>
</dbReference>
<feature type="non-terminal residue" evidence="1">
    <location>
        <position position="1"/>
    </location>
</feature>